<evidence type="ECO:0000256" key="3">
    <source>
        <dbReference type="ARBA" id="ARBA00022448"/>
    </source>
</evidence>
<dbReference type="PANTHER" id="PTHR34979">
    <property type="entry name" value="INNER MEMBRANE PROTEIN YGAZ"/>
    <property type="match status" value="1"/>
</dbReference>
<dbReference type="AlphaFoldDB" id="K9GRG3"/>
<evidence type="ECO:0000256" key="5">
    <source>
        <dbReference type="ARBA" id="ARBA00022692"/>
    </source>
</evidence>
<evidence type="ECO:0000313" key="10">
    <source>
        <dbReference type="Proteomes" id="UP000009881"/>
    </source>
</evidence>
<keyword evidence="7 8" id="KW-0472">Membrane</keyword>
<dbReference type="GO" id="GO:1903785">
    <property type="term" value="P:L-valine transmembrane transport"/>
    <property type="evidence" value="ECO:0007669"/>
    <property type="project" value="TreeGrafter"/>
</dbReference>
<evidence type="ECO:0000256" key="6">
    <source>
        <dbReference type="ARBA" id="ARBA00022989"/>
    </source>
</evidence>
<dbReference type="PANTHER" id="PTHR34979:SF1">
    <property type="entry name" value="INNER MEMBRANE PROTEIN YGAZ"/>
    <property type="match status" value="1"/>
</dbReference>
<keyword evidence="6 8" id="KW-1133">Transmembrane helix</keyword>
<comment type="similarity">
    <text evidence="2">Belongs to the AzlC family.</text>
</comment>
<evidence type="ECO:0000313" key="9">
    <source>
        <dbReference type="EMBL" id="EKV27722.1"/>
    </source>
</evidence>
<feature type="transmembrane region" description="Helical" evidence="8">
    <location>
        <begin position="102"/>
        <end position="121"/>
    </location>
</feature>
<keyword evidence="4" id="KW-1003">Cell membrane</keyword>
<feature type="transmembrane region" description="Helical" evidence="8">
    <location>
        <begin position="133"/>
        <end position="155"/>
    </location>
</feature>
<feature type="transmembrane region" description="Helical" evidence="8">
    <location>
        <begin position="43"/>
        <end position="63"/>
    </location>
</feature>
<dbReference type="EMBL" id="ANHY01000018">
    <property type="protein sequence ID" value="EKV27722.1"/>
    <property type="molecule type" value="Genomic_DNA"/>
</dbReference>
<accession>K9GRG3</accession>
<dbReference type="STRING" id="1238182.C882_1317"/>
<keyword evidence="3" id="KW-0813">Transport</keyword>
<comment type="subcellular location">
    <subcellularLocation>
        <location evidence="1">Cell membrane</location>
        <topology evidence="1">Multi-pass membrane protein</topology>
    </subcellularLocation>
</comment>
<evidence type="ECO:0000256" key="4">
    <source>
        <dbReference type="ARBA" id="ARBA00022475"/>
    </source>
</evidence>
<protein>
    <submittedName>
        <fullName evidence="9">Putative branched-chain amino acid transport protein AzlC</fullName>
    </submittedName>
</protein>
<evidence type="ECO:0000256" key="1">
    <source>
        <dbReference type="ARBA" id="ARBA00004651"/>
    </source>
</evidence>
<dbReference type="Pfam" id="PF03591">
    <property type="entry name" value="AzlC"/>
    <property type="match status" value="1"/>
</dbReference>
<reference evidence="9 10" key="1">
    <citation type="journal article" date="2013" name="Genome Announc.">
        <title>Draft Genome Sequence of an Alphaproteobacterium, Caenispirillum salinarum AK4(T), Isolated from a Solar Saltern.</title>
        <authorList>
            <person name="Khatri I."/>
            <person name="Singh A."/>
            <person name="Korpole S."/>
            <person name="Pinnaka A.K."/>
            <person name="Subramanian S."/>
        </authorList>
    </citation>
    <scope>NUCLEOTIDE SEQUENCE [LARGE SCALE GENOMIC DNA]</scope>
    <source>
        <strain evidence="9 10">AK4</strain>
    </source>
</reference>
<organism evidence="9 10">
    <name type="scientific">Caenispirillum salinarum AK4</name>
    <dbReference type="NCBI Taxonomy" id="1238182"/>
    <lineage>
        <taxon>Bacteria</taxon>
        <taxon>Pseudomonadati</taxon>
        <taxon>Pseudomonadota</taxon>
        <taxon>Alphaproteobacteria</taxon>
        <taxon>Rhodospirillales</taxon>
        <taxon>Novispirillaceae</taxon>
        <taxon>Caenispirillum</taxon>
    </lineage>
</organism>
<comment type="caution">
    <text evidence="9">The sequence shown here is derived from an EMBL/GenBank/DDBJ whole genome shotgun (WGS) entry which is preliminary data.</text>
</comment>
<feature type="transmembrane region" description="Helical" evidence="8">
    <location>
        <begin position="72"/>
        <end position="90"/>
    </location>
</feature>
<evidence type="ECO:0000256" key="7">
    <source>
        <dbReference type="ARBA" id="ARBA00023136"/>
    </source>
</evidence>
<dbReference type="Proteomes" id="UP000009881">
    <property type="component" value="Unassembled WGS sequence"/>
</dbReference>
<evidence type="ECO:0000256" key="2">
    <source>
        <dbReference type="ARBA" id="ARBA00010735"/>
    </source>
</evidence>
<sequence length="235" mass="24687">MRNGISARAVLRGGKEAAPLSLVYFVFSASFGNFAVSEMGLPPWYAAGTTILTYGIQAQIAAFKAMLAGENILWIAALVLAINMRFLLMSAAMAPRLKGLPMLYQIGAAHLVANGSFAAAVRHERSTGCRTAGYFLGFALTVYGVFACGALAGSMIGGTLSPQLQEVTAFVLPAFLLAMVASGIPHQRVFMPLMMSVSALLTLFLAYWLSPSAALLLGPAIVATGVEGVRHVRNG</sequence>
<name>K9GRG3_9PROT</name>
<dbReference type="eggNOG" id="COG1296">
    <property type="taxonomic scope" value="Bacteria"/>
</dbReference>
<gene>
    <name evidence="9" type="ORF">C882_1317</name>
</gene>
<feature type="transmembrane region" description="Helical" evidence="8">
    <location>
        <begin position="167"/>
        <end position="184"/>
    </location>
</feature>
<proteinExistence type="inferred from homology"/>
<keyword evidence="5 8" id="KW-0812">Transmembrane</keyword>
<dbReference type="InterPro" id="IPR011606">
    <property type="entry name" value="Brnchd-chn_aa_trnsp_permease"/>
</dbReference>
<feature type="transmembrane region" description="Helical" evidence="8">
    <location>
        <begin position="20"/>
        <end position="37"/>
    </location>
</feature>
<evidence type="ECO:0000256" key="8">
    <source>
        <dbReference type="SAM" id="Phobius"/>
    </source>
</evidence>
<dbReference type="GO" id="GO:0005886">
    <property type="term" value="C:plasma membrane"/>
    <property type="evidence" value="ECO:0007669"/>
    <property type="project" value="UniProtKB-SubCell"/>
</dbReference>
<keyword evidence="10" id="KW-1185">Reference proteome</keyword>